<gene>
    <name evidence="2" type="ORF">ACFQL7_24150</name>
</gene>
<keyword evidence="3" id="KW-1185">Reference proteome</keyword>
<dbReference type="AlphaFoldDB" id="A0ABD5YU14"/>
<protein>
    <submittedName>
        <fullName evidence="2">Uncharacterized protein</fullName>
    </submittedName>
</protein>
<feature type="transmembrane region" description="Helical" evidence="1">
    <location>
        <begin position="25"/>
        <end position="49"/>
    </location>
</feature>
<dbReference type="RefSeq" id="WP_390206775.1">
    <property type="nucleotide sequence ID" value="NZ_JBHTAX010000005.1"/>
</dbReference>
<comment type="caution">
    <text evidence="2">The sequence shown here is derived from an EMBL/GenBank/DDBJ whole genome shotgun (WGS) entry which is preliminary data.</text>
</comment>
<evidence type="ECO:0000313" key="3">
    <source>
        <dbReference type="Proteomes" id="UP001596417"/>
    </source>
</evidence>
<organism evidence="2 3">
    <name type="scientific">Halocatena marina</name>
    <dbReference type="NCBI Taxonomy" id="2934937"/>
    <lineage>
        <taxon>Archaea</taxon>
        <taxon>Methanobacteriati</taxon>
        <taxon>Methanobacteriota</taxon>
        <taxon>Stenosarchaea group</taxon>
        <taxon>Halobacteria</taxon>
        <taxon>Halobacteriales</taxon>
        <taxon>Natronomonadaceae</taxon>
        <taxon>Halocatena</taxon>
    </lineage>
</organism>
<keyword evidence="1" id="KW-0812">Transmembrane</keyword>
<evidence type="ECO:0000313" key="2">
    <source>
        <dbReference type="EMBL" id="MFC7192598.1"/>
    </source>
</evidence>
<keyword evidence="1" id="KW-0472">Membrane</keyword>
<sequence length="79" mass="8188">MAVVLSLVVGVKGLQSYRVSNDRGIALLTVGILLLSGVAGSVNVAFTLFTAVPGWIVTTGANLVRLLGVIVIIMTIYDS</sequence>
<proteinExistence type="predicted"/>
<reference evidence="2 3" key="1">
    <citation type="journal article" date="2019" name="Int. J. Syst. Evol. Microbiol.">
        <title>The Global Catalogue of Microorganisms (GCM) 10K type strain sequencing project: providing services to taxonomists for standard genome sequencing and annotation.</title>
        <authorList>
            <consortium name="The Broad Institute Genomics Platform"/>
            <consortium name="The Broad Institute Genome Sequencing Center for Infectious Disease"/>
            <person name="Wu L."/>
            <person name="Ma J."/>
        </authorList>
    </citation>
    <scope>NUCLEOTIDE SEQUENCE [LARGE SCALE GENOMIC DNA]</scope>
    <source>
        <strain evidence="2 3">RDMS1</strain>
    </source>
</reference>
<name>A0ABD5YU14_9EURY</name>
<evidence type="ECO:0000256" key="1">
    <source>
        <dbReference type="SAM" id="Phobius"/>
    </source>
</evidence>
<keyword evidence="1" id="KW-1133">Transmembrane helix</keyword>
<accession>A0ABD5YU14</accession>
<dbReference type="EMBL" id="JBHTAX010000005">
    <property type="protein sequence ID" value="MFC7192598.1"/>
    <property type="molecule type" value="Genomic_DNA"/>
</dbReference>
<dbReference type="Proteomes" id="UP001596417">
    <property type="component" value="Unassembled WGS sequence"/>
</dbReference>
<feature type="transmembrane region" description="Helical" evidence="1">
    <location>
        <begin position="55"/>
        <end position="77"/>
    </location>
</feature>